<comment type="similarity">
    <text evidence="1">Belongs to the AHA1 family.</text>
</comment>
<evidence type="ECO:0000313" key="4">
    <source>
        <dbReference type="Proteomes" id="UP000523362"/>
    </source>
</evidence>
<dbReference type="SUPFAM" id="SSF55961">
    <property type="entry name" value="Bet v1-like"/>
    <property type="match status" value="1"/>
</dbReference>
<sequence>MKEIIKKQADGTAEVRLEFEVNNSATRVFELLTTNEGLAQWFNELEVGELGNGGYLLFVMTPEERITMPILAWEPNQKLGIEWDEDSVTFELTEIAENKTVVSFTEQLHAISEHSPRDISGWYICLKRLQAVAAGSQYDFDKTEFETLFLKYQKALNNEK</sequence>
<dbReference type="EMBL" id="JAARRG010000004">
    <property type="protein sequence ID" value="MBC1486040.1"/>
    <property type="molecule type" value="Genomic_DNA"/>
</dbReference>
<gene>
    <name evidence="3" type="ORF">HB897_07355</name>
</gene>
<dbReference type="InterPro" id="IPR023393">
    <property type="entry name" value="START-like_dom_sf"/>
</dbReference>
<dbReference type="Gene3D" id="3.30.530.20">
    <property type="match status" value="1"/>
</dbReference>
<dbReference type="Pfam" id="PF08327">
    <property type="entry name" value="AHSA1"/>
    <property type="match status" value="1"/>
</dbReference>
<reference evidence="3 4" key="1">
    <citation type="submission" date="2020-03" db="EMBL/GenBank/DDBJ databases">
        <title>Soil Listeria distribution.</title>
        <authorList>
            <person name="Liao J."/>
            <person name="Wiedmann M."/>
        </authorList>
    </citation>
    <scope>NUCLEOTIDE SEQUENCE [LARGE SCALE GENOMIC DNA]</scope>
    <source>
        <strain evidence="3 4">FSL L7-1560</strain>
    </source>
</reference>
<feature type="domain" description="Activator of Hsp90 ATPase homologue 1/2-like C-terminal" evidence="2">
    <location>
        <begin position="24"/>
        <end position="132"/>
    </location>
</feature>
<protein>
    <submittedName>
        <fullName evidence="3">ATPase</fullName>
    </submittedName>
</protein>
<comment type="caution">
    <text evidence="3">The sequence shown here is derived from an EMBL/GenBank/DDBJ whole genome shotgun (WGS) entry which is preliminary data.</text>
</comment>
<dbReference type="Proteomes" id="UP000523362">
    <property type="component" value="Unassembled WGS sequence"/>
</dbReference>
<name>A0A7X0X1U8_LISSE</name>
<evidence type="ECO:0000256" key="1">
    <source>
        <dbReference type="ARBA" id="ARBA00006817"/>
    </source>
</evidence>
<dbReference type="InterPro" id="IPR013538">
    <property type="entry name" value="ASHA1/2-like_C"/>
</dbReference>
<dbReference type="RefSeq" id="WP_185383626.1">
    <property type="nucleotide sequence ID" value="NZ_JAARRG010000004.1"/>
</dbReference>
<evidence type="ECO:0000313" key="3">
    <source>
        <dbReference type="EMBL" id="MBC1486040.1"/>
    </source>
</evidence>
<evidence type="ECO:0000259" key="2">
    <source>
        <dbReference type="Pfam" id="PF08327"/>
    </source>
</evidence>
<dbReference type="AlphaFoldDB" id="A0A7X0X1U8"/>
<organism evidence="3 4">
    <name type="scientific">Listeria seeligeri</name>
    <dbReference type="NCBI Taxonomy" id="1640"/>
    <lineage>
        <taxon>Bacteria</taxon>
        <taxon>Bacillati</taxon>
        <taxon>Bacillota</taxon>
        <taxon>Bacilli</taxon>
        <taxon>Bacillales</taxon>
        <taxon>Listeriaceae</taxon>
        <taxon>Listeria</taxon>
    </lineage>
</organism>
<accession>A0A7X0X1U8</accession>
<proteinExistence type="inferred from homology"/>